<dbReference type="NCBIfam" id="TIGR01845">
    <property type="entry name" value="outer_NodT"/>
    <property type="match status" value="1"/>
</dbReference>
<evidence type="ECO:0000256" key="5">
    <source>
        <dbReference type="ARBA" id="ARBA00023139"/>
    </source>
</evidence>
<name>A0ABX8DWN7_9PSED</name>
<keyword evidence="3 8" id="KW-0812">Transmembrane</keyword>
<keyword evidence="6" id="KW-0998">Cell outer membrane</keyword>
<dbReference type="Gene3D" id="1.20.1600.10">
    <property type="entry name" value="Outer membrane efflux proteins (OEP)"/>
    <property type="match status" value="1"/>
</dbReference>
<evidence type="ECO:0000313" key="10">
    <source>
        <dbReference type="Proteomes" id="UP000678154"/>
    </source>
</evidence>
<dbReference type="GeneID" id="87480423"/>
<feature type="chain" id="PRO_5045002271" evidence="8">
    <location>
        <begin position="19"/>
        <end position="463"/>
    </location>
</feature>
<dbReference type="EMBL" id="CP074676">
    <property type="protein sequence ID" value="QVL20736.1"/>
    <property type="molecule type" value="Genomic_DNA"/>
</dbReference>
<sequence>MKPLLSALSLALLLSACSTPPTPPDIGFAPPQQWQSANTQAVRDSNLAWWRSFASPELDQLIAQADSGSYDIAAAIARVRQARAARTIAGGTLLPEVGAALAGNREKQMHHNGYGTSSSTNDRESVSYSASFNASYEVDFWGGNAAARDSAEQALKASEFDQATVTLTLFSNVASFYLQALALDEQQRIASLNLANAQQVLEVVRAKYNAGSATALELAQQQVLVAAQQRRLPLLRQQATEARITLAALLGKPVQALTLHASDFNRIAAPGIDAGLPSDLLSRRPDIAAAEARLAAAKADVQVARAAMLPKLTLTAGLGSGANVAADVLRNPFYSLAAGLSAPIFNNGRLGAERDKATAVQQELLEKYRGELINAFADVEKALNSIDGLDRQRQWQRVELNQAQQAFDIARTRYEAGAELLLNVLDAQRSLYESQDEAVLLHLQRLQASIALYKAVGGGWQVQ</sequence>
<dbReference type="RefSeq" id="WP_213607252.1">
    <property type="nucleotide sequence ID" value="NZ_CP074676.1"/>
</dbReference>
<evidence type="ECO:0000313" key="9">
    <source>
        <dbReference type="EMBL" id="QVL20736.1"/>
    </source>
</evidence>
<organism evidence="9 10">
    <name type="scientific">Pseudomonas qingdaonensis</name>
    <dbReference type="NCBI Taxonomy" id="2056231"/>
    <lineage>
        <taxon>Bacteria</taxon>
        <taxon>Pseudomonadati</taxon>
        <taxon>Pseudomonadota</taxon>
        <taxon>Gammaproteobacteria</taxon>
        <taxon>Pseudomonadales</taxon>
        <taxon>Pseudomonadaceae</taxon>
        <taxon>Pseudomonas</taxon>
    </lineage>
</organism>
<dbReference type="Gene3D" id="2.20.200.10">
    <property type="entry name" value="Outer membrane efflux proteins (OEP)"/>
    <property type="match status" value="1"/>
</dbReference>
<protein>
    <submittedName>
        <fullName evidence="9">Efflux transporter outer membrane subunit</fullName>
    </submittedName>
</protein>
<evidence type="ECO:0000256" key="1">
    <source>
        <dbReference type="ARBA" id="ARBA00007613"/>
    </source>
</evidence>
<dbReference type="SUPFAM" id="SSF56954">
    <property type="entry name" value="Outer membrane efflux proteins (OEP)"/>
    <property type="match status" value="1"/>
</dbReference>
<keyword evidence="4 8" id="KW-0472">Membrane</keyword>
<dbReference type="InterPro" id="IPR003423">
    <property type="entry name" value="OMP_efflux"/>
</dbReference>
<keyword evidence="5 8" id="KW-0564">Palmitate</keyword>
<evidence type="ECO:0000256" key="4">
    <source>
        <dbReference type="ARBA" id="ARBA00023136"/>
    </source>
</evidence>
<keyword evidence="2 8" id="KW-1134">Transmembrane beta strand</keyword>
<dbReference type="PROSITE" id="PS51257">
    <property type="entry name" value="PROKAR_LIPOPROTEIN"/>
    <property type="match status" value="1"/>
</dbReference>
<accession>A0ABX8DWN7</accession>
<reference evidence="9 10" key="1">
    <citation type="journal article" date="2016" name="J. Hazard. Mater.">
        <title>A newly isolated Pseudomonas putida S-1 strain for batch-mode-propanethiol degradation and continuous treatment of propanethiol-containing waste gas.</title>
        <authorList>
            <person name="Chen D.Z."/>
            <person name="Sun Y.M."/>
            <person name="Han L.M."/>
            <person name="Chen J."/>
            <person name="Ye J.X."/>
            <person name="Chen J.M."/>
        </authorList>
    </citation>
    <scope>NUCLEOTIDE SEQUENCE [LARGE SCALE GENOMIC DNA]</scope>
    <source>
        <strain evidence="9 10">S-1</strain>
    </source>
</reference>
<keyword evidence="7 8" id="KW-0449">Lipoprotein</keyword>
<keyword evidence="10" id="KW-1185">Reference proteome</keyword>
<gene>
    <name evidence="9" type="ORF">KH389_09220</name>
</gene>
<dbReference type="PANTHER" id="PTHR30203:SF33">
    <property type="entry name" value="BLR4455 PROTEIN"/>
    <property type="match status" value="1"/>
</dbReference>
<evidence type="ECO:0000256" key="7">
    <source>
        <dbReference type="ARBA" id="ARBA00023288"/>
    </source>
</evidence>
<comment type="similarity">
    <text evidence="1 8">Belongs to the outer membrane factor (OMF) (TC 1.B.17) family.</text>
</comment>
<comment type="subcellular location">
    <subcellularLocation>
        <location evidence="8">Cell outer membrane</location>
        <topology evidence="8">Lipid-anchor</topology>
    </subcellularLocation>
</comment>
<feature type="signal peptide" evidence="8">
    <location>
        <begin position="1"/>
        <end position="18"/>
    </location>
</feature>
<evidence type="ECO:0000256" key="6">
    <source>
        <dbReference type="ARBA" id="ARBA00023237"/>
    </source>
</evidence>
<evidence type="ECO:0000256" key="3">
    <source>
        <dbReference type="ARBA" id="ARBA00022692"/>
    </source>
</evidence>
<dbReference type="Proteomes" id="UP000678154">
    <property type="component" value="Chromosome"/>
</dbReference>
<evidence type="ECO:0000256" key="2">
    <source>
        <dbReference type="ARBA" id="ARBA00022452"/>
    </source>
</evidence>
<dbReference type="PANTHER" id="PTHR30203">
    <property type="entry name" value="OUTER MEMBRANE CATION EFFLUX PROTEIN"/>
    <property type="match status" value="1"/>
</dbReference>
<dbReference type="InterPro" id="IPR010131">
    <property type="entry name" value="MdtP/NodT-like"/>
</dbReference>
<proteinExistence type="inferred from homology"/>
<keyword evidence="8" id="KW-0732">Signal</keyword>
<dbReference type="Pfam" id="PF02321">
    <property type="entry name" value="OEP"/>
    <property type="match status" value="2"/>
</dbReference>
<evidence type="ECO:0000256" key="8">
    <source>
        <dbReference type="RuleBase" id="RU362097"/>
    </source>
</evidence>